<name>A0A1W1VUV9_9DEIO</name>
<dbReference type="InterPro" id="IPR036388">
    <property type="entry name" value="WH-like_DNA-bd_sf"/>
</dbReference>
<organism evidence="1 2">
    <name type="scientific">Deinococcus hopiensis KR-140</name>
    <dbReference type="NCBI Taxonomy" id="695939"/>
    <lineage>
        <taxon>Bacteria</taxon>
        <taxon>Thermotogati</taxon>
        <taxon>Deinococcota</taxon>
        <taxon>Deinococci</taxon>
        <taxon>Deinococcales</taxon>
        <taxon>Deinococcaceae</taxon>
        <taxon>Deinococcus</taxon>
    </lineage>
</organism>
<dbReference type="Proteomes" id="UP000192582">
    <property type="component" value="Unassembled WGS sequence"/>
</dbReference>
<protein>
    <submittedName>
        <fullName evidence="1">Uncharacterized protein</fullName>
    </submittedName>
</protein>
<dbReference type="AlphaFoldDB" id="A0A1W1VUV9"/>
<reference evidence="1 2" key="1">
    <citation type="submission" date="2017-04" db="EMBL/GenBank/DDBJ databases">
        <authorList>
            <person name="Afonso C.L."/>
            <person name="Miller P.J."/>
            <person name="Scott M.A."/>
            <person name="Spackman E."/>
            <person name="Goraichik I."/>
            <person name="Dimitrov K.M."/>
            <person name="Suarez D.L."/>
            <person name="Swayne D.E."/>
        </authorList>
    </citation>
    <scope>NUCLEOTIDE SEQUENCE [LARGE SCALE GENOMIC DNA]</scope>
    <source>
        <strain evidence="1 2">KR-140</strain>
    </source>
</reference>
<proteinExistence type="predicted"/>
<dbReference type="InterPro" id="IPR036390">
    <property type="entry name" value="WH_DNA-bd_sf"/>
</dbReference>
<accession>A0A1W1VUV9</accession>
<sequence length="212" mass="23650">MMPSGIQEVLSSEAAELLCRPDVACLLKPFMRGERTVGQAAVELGVPLGTLHYRVGRFCREGLLELVREQSRRGRPCKVYRAAQSSFRIPASLLSDQTLQAMQHGRYWKEQVGQQLQYAPTPRLKEVVVELGDKGALQWTLNAQEGGAEPVEHIPGLLQIRSAALFLDPADAEAFAEELFELHQRYQSKRGAKRYGILCDLVPLGRPVDQGR</sequence>
<dbReference type="EMBL" id="FWWU01000010">
    <property type="protein sequence ID" value="SMB97053.1"/>
    <property type="molecule type" value="Genomic_DNA"/>
</dbReference>
<evidence type="ECO:0000313" key="1">
    <source>
        <dbReference type="EMBL" id="SMB97053.1"/>
    </source>
</evidence>
<dbReference type="Gene3D" id="1.10.10.10">
    <property type="entry name" value="Winged helix-like DNA-binding domain superfamily/Winged helix DNA-binding domain"/>
    <property type="match status" value="1"/>
</dbReference>
<keyword evidence="2" id="KW-1185">Reference proteome</keyword>
<gene>
    <name evidence="1" type="ORF">SAMN00790413_06315</name>
</gene>
<evidence type="ECO:0000313" key="2">
    <source>
        <dbReference type="Proteomes" id="UP000192582"/>
    </source>
</evidence>
<dbReference type="SUPFAM" id="SSF46785">
    <property type="entry name" value="Winged helix' DNA-binding domain"/>
    <property type="match status" value="1"/>
</dbReference>